<dbReference type="PANTHER" id="PTHR11764">
    <property type="entry name" value="TERPENE CYCLASE/MUTASE FAMILY MEMBER"/>
    <property type="match status" value="1"/>
</dbReference>
<dbReference type="Gene3D" id="1.50.10.20">
    <property type="match status" value="2"/>
</dbReference>
<dbReference type="SUPFAM" id="SSF48239">
    <property type="entry name" value="Terpenoid cyclases/Protein prenyltransferases"/>
    <property type="match status" value="2"/>
</dbReference>
<reference evidence="7" key="1">
    <citation type="journal article" date="2019" name="Int. J. Syst. Evol. Microbiol.">
        <title>The Global Catalogue of Microorganisms (GCM) 10K type strain sequencing project: providing services to taxonomists for standard genome sequencing and annotation.</title>
        <authorList>
            <consortium name="The Broad Institute Genomics Platform"/>
            <consortium name="The Broad Institute Genome Sequencing Center for Infectious Disease"/>
            <person name="Wu L."/>
            <person name="Ma J."/>
        </authorList>
    </citation>
    <scope>NUCLEOTIDE SEQUENCE [LARGE SCALE GENOMIC DNA]</scope>
    <source>
        <strain evidence="7">CGMCC 4.7643</strain>
    </source>
</reference>
<comment type="caution">
    <text evidence="6">The sequence shown here is derived from an EMBL/GenBank/DDBJ whole genome shotgun (WGS) entry which is preliminary data.</text>
</comment>
<dbReference type="PANTHER" id="PTHR11764:SF20">
    <property type="entry name" value="LANOSTEROL SYNTHASE"/>
    <property type="match status" value="1"/>
</dbReference>
<dbReference type="InterPro" id="IPR032696">
    <property type="entry name" value="SQ_cyclase_C"/>
</dbReference>
<dbReference type="RefSeq" id="WP_345403913.1">
    <property type="nucleotide sequence ID" value="NZ_BAABHG010000015.1"/>
</dbReference>
<feature type="domain" description="Squalene cyclase N-terminal" evidence="5">
    <location>
        <begin position="22"/>
        <end position="175"/>
    </location>
</feature>
<gene>
    <name evidence="6" type="ORF">ACFSYJ_28990</name>
</gene>
<dbReference type="Pfam" id="PF13249">
    <property type="entry name" value="SQHop_cyclase_N"/>
    <property type="match status" value="1"/>
</dbReference>
<evidence type="ECO:0000256" key="2">
    <source>
        <dbReference type="ARBA" id="ARBA00009755"/>
    </source>
</evidence>
<evidence type="ECO:0000313" key="7">
    <source>
        <dbReference type="Proteomes" id="UP001597419"/>
    </source>
</evidence>
<evidence type="ECO:0000313" key="6">
    <source>
        <dbReference type="EMBL" id="MFD2462677.1"/>
    </source>
</evidence>
<evidence type="ECO:0000256" key="3">
    <source>
        <dbReference type="ARBA" id="ARBA00022737"/>
    </source>
</evidence>
<dbReference type="InterPro" id="IPR008930">
    <property type="entry name" value="Terpenoid_cyclase/PrenylTrfase"/>
</dbReference>
<evidence type="ECO:0000259" key="5">
    <source>
        <dbReference type="Pfam" id="PF13249"/>
    </source>
</evidence>
<proteinExistence type="inferred from homology"/>
<evidence type="ECO:0000259" key="4">
    <source>
        <dbReference type="Pfam" id="PF13243"/>
    </source>
</evidence>
<evidence type="ECO:0000256" key="1">
    <source>
        <dbReference type="ARBA" id="ARBA00004999"/>
    </source>
</evidence>
<accession>A0ABW5GPH8</accession>
<feature type="domain" description="Squalene cyclase C-terminal" evidence="4">
    <location>
        <begin position="321"/>
        <end position="561"/>
    </location>
</feature>
<protein>
    <submittedName>
        <fullName evidence="6">Prenyltransferase/squalene oxidase repeat-containing protein</fullName>
    </submittedName>
</protein>
<dbReference type="InterPro" id="IPR018333">
    <property type="entry name" value="Squalene_cyclase"/>
</dbReference>
<keyword evidence="7" id="KW-1185">Reference proteome</keyword>
<sequence length="565" mass="59814">MPEPASLRDPARETVRRAGTAVERAARALLDLRRPDGGWSGVVSAAAVATGAAVIALHRADPAGNADLVGRACGWLRRVQDSSGGWGEDVGAPATLTATGIAIAGLAVAEPGASAGHIERGLARIDAMGGMAALSDRSRCALSAVVRQFLAYGGLYDQRLLPRVPVELALLPRSLRSKLSFTVPGAMSWGVMHAYRPRKRSPVRTLVDRLAVPKALGYLAELQDFGGESGGYEESPLLTACVCVGLDEAGVRPDIVGKGLRYLRETIRADGSWSVNRDLEISVGSYVVAGLADAGCDDLERTLLWLRGAQRFEPFFATGAPPGGWGWACPSGWPNSGDTASVLLALAGFDLPPTDPSVAAGVSWLLGTQNRDGSWGCFCRNSSRTLDGPCAVMTADTITALHRTGKLPPEHPAIRRALAWFRRARHPDGALDCRWYTGLTAGTACTLRALGEIGHGTSDVAVACREWLVTQQGTDGGWGGGDGEPSTVEETAWAVLGLLDGASGGYRTREAIDRGIGYLLDRQRADGLWDPAVLGVYFFDVRYASDHHANGHALQALARYRATRC</sequence>
<comment type="similarity">
    <text evidence="2">Belongs to the terpene cyclase/mutase family.</text>
</comment>
<dbReference type="InterPro" id="IPR032697">
    <property type="entry name" value="SQ_cyclase_N"/>
</dbReference>
<comment type="pathway">
    <text evidence="1">Secondary metabolite biosynthesis; hopanoid biosynthesis.</text>
</comment>
<keyword evidence="3" id="KW-0677">Repeat</keyword>
<dbReference type="EMBL" id="JBHUKU010000017">
    <property type="protein sequence ID" value="MFD2462677.1"/>
    <property type="molecule type" value="Genomic_DNA"/>
</dbReference>
<dbReference type="Proteomes" id="UP001597419">
    <property type="component" value="Unassembled WGS sequence"/>
</dbReference>
<dbReference type="Pfam" id="PF13243">
    <property type="entry name" value="SQHop_cyclase_C"/>
    <property type="match status" value="1"/>
</dbReference>
<organism evidence="6 7">
    <name type="scientific">Amycolatopsis samaneae</name>
    <dbReference type="NCBI Taxonomy" id="664691"/>
    <lineage>
        <taxon>Bacteria</taxon>
        <taxon>Bacillati</taxon>
        <taxon>Actinomycetota</taxon>
        <taxon>Actinomycetes</taxon>
        <taxon>Pseudonocardiales</taxon>
        <taxon>Pseudonocardiaceae</taxon>
        <taxon>Amycolatopsis</taxon>
    </lineage>
</organism>
<name>A0ABW5GPH8_9PSEU</name>